<dbReference type="Proteomes" id="UP000299290">
    <property type="component" value="Unassembled WGS sequence"/>
</dbReference>
<name>A0A4D4KTP2_9ACTN</name>
<protein>
    <submittedName>
        <fullName evidence="1">Uncharacterized protein</fullName>
    </submittedName>
</protein>
<sequence>MVAREGAMVAPQVLHTIPWPTPALSCTKWPPLTSRHTATLREGPAVTGEWADDSTALRTYRGWVGLYGSDEHVVIRLILKEGANQHVLRTWAEQREVETPLPPGGITGPKS</sequence>
<organism evidence="1 2">
    <name type="scientific">Streptomyces antimycoticus</name>
    <dbReference type="NCBI Taxonomy" id="68175"/>
    <lineage>
        <taxon>Bacteria</taxon>
        <taxon>Bacillati</taxon>
        <taxon>Actinomycetota</taxon>
        <taxon>Actinomycetes</taxon>
        <taxon>Kitasatosporales</taxon>
        <taxon>Streptomycetaceae</taxon>
        <taxon>Streptomyces</taxon>
        <taxon>Streptomyces violaceusniger group</taxon>
    </lineage>
</organism>
<keyword evidence="2" id="KW-1185">Reference proteome</keyword>
<comment type="caution">
    <text evidence="1">The sequence shown here is derived from an EMBL/GenBank/DDBJ whole genome shotgun (WGS) entry which is preliminary data.</text>
</comment>
<evidence type="ECO:0000313" key="1">
    <source>
        <dbReference type="EMBL" id="GDY49229.1"/>
    </source>
</evidence>
<reference evidence="1 2" key="1">
    <citation type="journal article" date="2020" name="Int. J. Syst. Evol. Microbiol.">
        <title>Reclassification of Streptomyces castelarensis and Streptomyces sporoclivatus as later heterotypic synonyms of Streptomyces antimycoticus.</title>
        <authorList>
            <person name="Komaki H."/>
            <person name="Tamura T."/>
        </authorList>
    </citation>
    <scope>NUCLEOTIDE SEQUENCE [LARGE SCALE GENOMIC DNA]</scope>
    <source>
        <strain evidence="1 2">NBRC 12839</strain>
    </source>
</reference>
<dbReference type="AlphaFoldDB" id="A0A4D4KTP2"/>
<gene>
    <name evidence="1" type="ORF">SANT12839_101110</name>
</gene>
<accession>A0A4D4KTP2</accession>
<evidence type="ECO:0000313" key="2">
    <source>
        <dbReference type="Proteomes" id="UP000299290"/>
    </source>
</evidence>
<dbReference type="EMBL" id="BJHV01000003">
    <property type="protein sequence ID" value="GDY49229.1"/>
    <property type="molecule type" value="Genomic_DNA"/>
</dbReference>
<proteinExistence type="predicted"/>